<evidence type="ECO:0000313" key="2">
    <source>
        <dbReference type="Proteomes" id="UP000007050"/>
    </source>
</evidence>
<accession>D4MHW5</accession>
<sequence length="30" mass="3675">MRFQAIIFGKIFWKILKEKYGEHFKSDINS</sequence>
<reference evidence="1 2" key="1">
    <citation type="submission" date="2010-03" db="EMBL/GenBank/DDBJ databases">
        <title>The genome sequence of Eubacterium siraeum V10Sc8a.</title>
        <authorList>
            <consortium name="metaHIT consortium -- http://www.metahit.eu/"/>
            <person name="Pajon A."/>
            <person name="Turner K."/>
            <person name="Parkhill J."/>
            <person name="Duncan S."/>
            <person name="Flint H."/>
        </authorList>
    </citation>
    <scope>NUCLEOTIDE SEQUENCE [LARGE SCALE GENOMIC DNA]</scope>
    <source>
        <strain evidence="1 2">V10Sc8a</strain>
    </source>
</reference>
<evidence type="ECO:0000313" key="1">
    <source>
        <dbReference type="EMBL" id="CBL33348.1"/>
    </source>
</evidence>
<reference evidence="1 2" key="2">
    <citation type="submission" date="2010-03" db="EMBL/GenBank/DDBJ databases">
        <authorList>
            <person name="Pajon A."/>
        </authorList>
    </citation>
    <scope>NUCLEOTIDE SEQUENCE [LARGE SCALE GENOMIC DNA]</scope>
    <source>
        <strain evidence="1 2">V10Sc8a</strain>
    </source>
</reference>
<dbReference type="AlphaFoldDB" id="D4MHW5"/>
<dbReference type="KEGG" id="esr:ES1_01470"/>
<name>D4MHW5_9FIRM</name>
<dbReference type="EMBL" id="FP929059">
    <property type="protein sequence ID" value="CBL33348.1"/>
    <property type="molecule type" value="Genomic_DNA"/>
</dbReference>
<protein>
    <submittedName>
        <fullName evidence="1">Uncharacterized protein</fullName>
    </submittedName>
</protein>
<dbReference type="HOGENOM" id="CLU_3403618_0_0_9"/>
<gene>
    <name evidence="1" type="ORF">ES1_01470</name>
</gene>
<dbReference type="BioCyc" id="ESIR717961:G136L-114-MONOMER"/>
<organism evidence="1 2">
    <name type="scientific">[Eubacterium] siraeum V10Sc8a</name>
    <dbReference type="NCBI Taxonomy" id="717961"/>
    <lineage>
        <taxon>Bacteria</taxon>
        <taxon>Bacillati</taxon>
        <taxon>Bacillota</taxon>
        <taxon>Clostridia</taxon>
        <taxon>Eubacteriales</taxon>
        <taxon>Oscillospiraceae</taxon>
        <taxon>Oscillospiraceae incertae sedis</taxon>
    </lineage>
</organism>
<proteinExistence type="predicted"/>
<dbReference type="Proteomes" id="UP000007050">
    <property type="component" value="Chromosome"/>
</dbReference>